<dbReference type="Proteomes" id="UP000007842">
    <property type="component" value="Chromosome"/>
</dbReference>
<dbReference type="KEGG" id="sct:SCAT_1613"/>
<name>F8JP35_STREN</name>
<evidence type="ECO:0000313" key="2">
    <source>
        <dbReference type="Proteomes" id="UP000007842"/>
    </source>
</evidence>
<accession>F8JP35</accession>
<reference evidence="2" key="1">
    <citation type="submission" date="2011-12" db="EMBL/GenBank/DDBJ databases">
        <title>Complete genome sequence of Streptomyces cattleya strain DSM 46488.</title>
        <authorList>
            <person name="Ou H.-Y."/>
            <person name="Li P."/>
            <person name="Zhao C."/>
            <person name="O'Hagan D."/>
            <person name="Deng Z."/>
        </authorList>
    </citation>
    <scope>NUCLEOTIDE SEQUENCE [LARGE SCALE GENOMIC DNA]</scope>
    <source>
        <strain evidence="2">ATCC 35852 / DSM 46488 / JCM 4925 / NBRC 14057 / NRRL 8057</strain>
    </source>
</reference>
<keyword evidence="2" id="KW-1185">Reference proteome</keyword>
<evidence type="ECO:0008006" key="3">
    <source>
        <dbReference type="Google" id="ProtNLM"/>
    </source>
</evidence>
<organism evidence="1 2">
    <name type="scientific">Streptantibioticus cattleyicolor (strain ATCC 35852 / DSM 46488 / JCM 4925 / NBRC 14057 / NRRL 8057)</name>
    <name type="common">Streptomyces cattleya</name>
    <dbReference type="NCBI Taxonomy" id="1003195"/>
    <lineage>
        <taxon>Bacteria</taxon>
        <taxon>Bacillati</taxon>
        <taxon>Actinomycetota</taxon>
        <taxon>Actinomycetes</taxon>
        <taxon>Kitasatosporales</taxon>
        <taxon>Streptomycetaceae</taxon>
        <taxon>Streptantibioticus</taxon>
    </lineage>
</organism>
<dbReference type="OrthoDB" id="4350636at2"/>
<dbReference type="RefSeq" id="WP_014142371.1">
    <property type="nucleotide sequence ID" value="NC_016111.1"/>
</dbReference>
<protein>
    <recommendedName>
        <fullName evidence="3">Secreted protein</fullName>
    </recommendedName>
</protein>
<evidence type="ECO:0000313" key="1">
    <source>
        <dbReference type="EMBL" id="AEW93990.1"/>
    </source>
</evidence>
<dbReference type="HOGENOM" id="CLU_087296_1_0_11"/>
<sequence length="192" mass="21226">MEAVAGVIALVFLLLVAAGTVAAVRTVRAVRRGVERTGAQARRMVEETTLRARRAQPGAAGEVAALRLRLRTSVVATREALESGASADPSLKEALGLLERLRHHAHALDDELRTLEREPDRARLAARLPELRERTSRLTHSADSLRWAAQDRARRHADDDLTALGRQIEVEAAALRHWLPAEPEDRARLDRT</sequence>
<dbReference type="EMBL" id="CP003219">
    <property type="protein sequence ID" value="AEW93990.1"/>
    <property type="molecule type" value="Genomic_DNA"/>
</dbReference>
<accession>G8WNE5</accession>
<proteinExistence type="predicted"/>
<dbReference type="eggNOG" id="ENOG5033IG0">
    <property type="taxonomic scope" value="Bacteria"/>
</dbReference>
<dbReference type="KEGG" id="scy:SCATT_16190"/>
<gene>
    <name evidence="1" type="ordered locus">SCATT_16190</name>
</gene>
<dbReference type="AlphaFoldDB" id="F8JP35"/>
<dbReference type="PATRIC" id="fig|1003195.11.peg.3188"/>
<dbReference type="STRING" id="1003195.SCATT_16190"/>